<gene>
    <name evidence="3" type="ORF">PU630_13045</name>
</gene>
<feature type="region of interest" description="Disordered" evidence="1">
    <location>
        <begin position="45"/>
        <end position="69"/>
    </location>
</feature>
<keyword evidence="2" id="KW-1133">Transmembrane helix</keyword>
<accession>A0ABY8BVF8</accession>
<evidence type="ECO:0000256" key="1">
    <source>
        <dbReference type="SAM" id="MobiDB-lite"/>
    </source>
</evidence>
<keyword evidence="2" id="KW-0472">Membrane</keyword>
<protein>
    <recommendedName>
        <fullName evidence="5">Secreted protein</fullName>
    </recommendedName>
</protein>
<evidence type="ECO:0000256" key="2">
    <source>
        <dbReference type="SAM" id="Phobius"/>
    </source>
</evidence>
<proteinExistence type="predicted"/>
<dbReference type="SUPFAM" id="SSF110296">
    <property type="entry name" value="Oligoxyloglucan reducing end-specific cellobiohydrolase"/>
    <property type="match status" value="1"/>
</dbReference>
<keyword evidence="4" id="KW-1185">Reference proteome</keyword>
<evidence type="ECO:0008006" key="5">
    <source>
        <dbReference type="Google" id="ProtNLM"/>
    </source>
</evidence>
<dbReference type="EMBL" id="CP119108">
    <property type="protein sequence ID" value="WEG08159.1"/>
    <property type="molecule type" value="Genomic_DNA"/>
</dbReference>
<name>A0ABY8BVF8_9MICO</name>
<keyword evidence="2" id="KW-0812">Transmembrane</keyword>
<dbReference type="Proteomes" id="UP001214553">
    <property type="component" value="Chromosome"/>
</dbReference>
<dbReference type="RefSeq" id="WP_275277496.1">
    <property type="nucleotide sequence ID" value="NZ_CP119108.1"/>
</dbReference>
<sequence>MTKYRREPISRGWTIAGLVVVAVVAVALVIAAVLRNHAAAASGTAAPLPSFTDASPSATPTATPTPTHTPIDRAAERFFAVAPDALWRATAGQCGKTEPVVERSTDRGQTWTDVTPHYRDIAQVASLDQIAAHAAAMVTELGDDCTPTGIRTFTDGRFWEPFDAVIDDAHYLSFTDAAKVISPDGYYAAPCDDAHGLRAAGDIEAVICDGTAYERSADEWVPLPQKNALAVAVFSGDLYVASVGEKDCEGIAVTRLADADPAKSESAGCAADATAKGTIAIGPSSFGTFVWSADAVILVKP</sequence>
<evidence type="ECO:0000313" key="4">
    <source>
        <dbReference type="Proteomes" id="UP001214553"/>
    </source>
</evidence>
<evidence type="ECO:0000313" key="3">
    <source>
        <dbReference type="EMBL" id="WEG08159.1"/>
    </source>
</evidence>
<organism evidence="3 4">
    <name type="scientific">Microbacterium horticulturae</name>
    <dbReference type="NCBI Taxonomy" id="3028316"/>
    <lineage>
        <taxon>Bacteria</taxon>
        <taxon>Bacillati</taxon>
        <taxon>Actinomycetota</taxon>
        <taxon>Actinomycetes</taxon>
        <taxon>Micrococcales</taxon>
        <taxon>Microbacteriaceae</taxon>
        <taxon>Microbacterium</taxon>
    </lineage>
</organism>
<reference evidence="3 4" key="1">
    <citation type="submission" date="2023-03" db="EMBL/GenBank/DDBJ databases">
        <title>Genome sequence of Microbacterium sp. KACC 23027.</title>
        <authorList>
            <person name="Kim S."/>
            <person name="Heo J."/>
            <person name="Kwon S.-W."/>
        </authorList>
    </citation>
    <scope>NUCLEOTIDE SEQUENCE [LARGE SCALE GENOMIC DNA]</scope>
    <source>
        <strain evidence="3 4">KACC 23027</strain>
    </source>
</reference>
<feature type="transmembrane region" description="Helical" evidence="2">
    <location>
        <begin position="12"/>
        <end position="34"/>
    </location>
</feature>